<evidence type="ECO:0000313" key="1">
    <source>
        <dbReference type="EMBL" id="KAK9320776.1"/>
    </source>
</evidence>
<accession>A0ACC3TIL9</accession>
<dbReference type="Proteomes" id="UP001489719">
    <property type="component" value="Unassembled WGS sequence"/>
</dbReference>
<name>A0ACC3TIL9_9ASCO</name>
<comment type="caution">
    <text evidence="1">The sequence shown here is derived from an EMBL/GenBank/DDBJ whole genome shotgun (WGS) entry which is preliminary data.</text>
</comment>
<reference evidence="2" key="1">
    <citation type="journal article" date="2024" name="Front. Bioeng. Biotechnol.">
        <title>Genome-scale model development and genomic sequencing of the oleaginous clade Lipomyces.</title>
        <authorList>
            <person name="Czajka J.J."/>
            <person name="Han Y."/>
            <person name="Kim J."/>
            <person name="Mondo S.J."/>
            <person name="Hofstad B.A."/>
            <person name="Robles A."/>
            <person name="Haridas S."/>
            <person name="Riley R."/>
            <person name="LaButti K."/>
            <person name="Pangilinan J."/>
            <person name="Andreopoulos W."/>
            <person name="Lipzen A."/>
            <person name="Yan J."/>
            <person name="Wang M."/>
            <person name="Ng V."/>
            <person name="Grigoriev I.V."/>
            <person name="Spatafora J.W."/>
            <person name="Magnuson J.K."/>
            <person name="Baker S.E."/>
            <person name="Pomraning K.R."/>
        </authorList>
    </citation>
    <scope>NUCLEOTIDE SEQUENCE [LARGE SCALE GENOMIC DNA]</scope>
    <source>
        <strain evidence="2">CBS 10300</strain>
    </source>
</reference>
<sequence length="748" mass="83266">MATLPDPDMLQPTTELQNVAPRRGSDARSVGPQPVASTSANISEEVHPQSAPPAEPQSELMAAAQRNDVETVERLLSSGQFTVHDKSSDGATALHWAAINNGVETVTYLLDHGAEIDRKGGELMATPLHWACRVGLTNMVNMLVQRGADPLRTDAQGFNALHIAIHSSNIMLIVYFLHQGLPVDYADPQGRTALHWAAYQGDALSVDVLLRWGAEVKMKDTTGFTPLHWAVVRGNMSSMKRLIEDGSDVKAETNDGKSPAIIAREMMCYPVWLHALKKAGRDSDGMVVPKRFSQAVVNRIAFFWPWFVLWLCFQILVHINFVVAVAFTIITIWGSHQIFLKSLDLCRPGAASNIYKTPYLAGIFSGSAFWVAVRWLFKVLPGTYHDAPFMNLAFFLTFGSAMFFFVKSMLMDPGYIPKPSGVSEQRQIIEDLLAVGEYDSRHFCIFCFTRRPLRSKHCKFCERCVAKLDHHCPWISNCVSVRNHRVFLLYVLLLELGIPMFLYLVYKYTADADDDEAKGCLILNDVLCARLQHDAFTVYIAIWSGLQLTWVSFLTVVQLYQISRAVTTNEAYNLHTYGWMGGNGDDEPVPSSVADPYAADKTGAFTHSHGHRHRSPFGTCCKLLGITQFINLVHDLFSGSSGLSWFSASATDRHRGHRRPVVANHYNPFDNGCISNCKDFWGVEESVFTQSLMDLSGQGGQARIGGLNVDYYRLWDVTAGSIKSGASSHQRLHNADEDYEALPGDDMV</sequence>
<protein>
    <submittedName>
        <fullName evidence="1">Uncharacterized protein</fullName>
    </submittedName>
</protein>
<organism evidence="1 2">
    <name type="scientific">Lipomyces orientalis</name>
    <dbReference type="NCBI Taxonomy" id="1233043"/>
    <lineage>
        <taxon>Eukaryota</taxon>
        <taxon>Fungi</taxon>
        <taxon>Dikarya</taxon>
        <taxon>Ascomycota</taxon>
        <taxon>Saccharomycotina</taxon>
        <taxon>Lipomycetes</taxon>
        <taxon>Lipomycetales</taxon>
        <taxon>Lipomycetaceae</taxon>
        <taxon>Lipomyces</taxon>
    </lineage>
</organism>
<gene>
    <name evidence="1" type="ORF">V1517DRAFT_263722</name>
</gene>
<evidence type="ECO:0000313" key="2">
    <source>
        <dbReference type="Proteomes" id="UP001489719"/>
    </source>
</evidence>
<proteinExistence type="predicted"/>
<keyword evidence="2" id="KW-1185">Reference proteome</keyword>
<dbReference type="EMBL" id="MU970117">
    <property type="protein sequence ID" value="KAK9320776.1"/>
    <property type="molecule type" value="Genomic_DNA"/>
</dbReference>